<keyword evidence="3" id="KW-0479">Metal-binding</keyword>
<organism evidence="8 9">
    <name type="scientific">Pyrus ussuriensis x Pyrus communis</name>
    <dbReference type="NCBI Taxonomy" id="2448454"/>
    <lineage>
        <taxon>Eukaryota</taxon>
        <taxon>Viridiplantae</taxon>
        <taxon>Streptophyta</taxon>
        <taxon>Embryophyta</taxon>
        <taxon>Tracheophyta</taxon>
        <taxon>Spermatophyta</taxon>
        <taxon>Magnoliopsida</taxon>
        <taxon>eudicotyledons</taxon>
        <taxon>Gunneridae</taxon>
        <taxon>Pentapetalae</taxon>
        <taxon>rosids</taxon>
        <taxon>fabids</taxon>
        <taxon>Rosales</taxon>
        <taxon>Rosaceae</taxon>
        <taxon>Amygdaloideae</taxon>
        <taxon>Maleae</taxon>
        <taxon>Pyrus</taxon>
    </lineage>
</organism>
<dbReference type="PANTHER" id="PTHR15710:SF194">
    <property type="entry name" value="RING_U-BOX SUPERFAMILY PROTEIN"/>
    <property type="match status" value="1"/>
</dbReference>
<dbReference type="Proteomes" id="UP000327157">
    <property type="component" value="Unassembled WGS sequence"/>
</dbReference>
<name>A0A5N5HCJ5_9ROSA</name>
<dbReference type="SMART" id="SM00184">
    <property type="entry name" value="RING"/>
    <property type="match status" value="1"/>
</dbReference>
<dbReference type="InterPro" id="IPR013083">
    <property type="entry name" value="Znf_RING/FYVE/PHD"/>
</dbReference>
<dbReference type="Pfam" id="PF13639">
    <property type="entry name" value="zf-RING_2"/>
    <property type="match status" value="1"/>
</dbReference>
<evidence type="ECO:0000313" key="9">
    <source>
        <dbReference type="Proteomes" id="UP000327157"/>
    </source>
</evidence>
<keyword evidence="9" id="KW-1185">Reference proteome</keyword>
<dbReference type="Gene3D" id="3.30.40.10">
    <property type="entry name" value="Zinc/RING finger domain, C3HC4 (zinc finger)"/>
    <property type="match status" value="1"/>
</dbReference>
<reference evidence="8 9" key="1">
    <citation type="submission" date="2019-09" db="EMBL/GenBank/DDBJ databases">
        <authorList>
            <person name="Ou C."/>
        </authorList>
    </citation>
    <scope>NUCLEOTIDE SEQUENCE [LARGE SCALE GENOMIC DNA]</scope>
    <source>
        <strain evidence="8">S2</strain>
        <tissue evidence="8">Leaf</tissue>
    </source>
</reference>
<evidence type="ECO:0000256" key="5">
    <source>
        <dbReference type="ARBA" id="ARBA00022833"/>
    </source>
</evidence>
<evidence type="ECO:0000256" key="6">
    <source>
        <dbReference type="PROSITE-ProRule" id="PRU00175"/>
    </source>
</evidence>
<proteinExistence type="predicted"/>
<dbReference type="GO" id="GO:0008270">
    <property type="term" value="F:zinc ion binding"/>
    <property type="evidence" value="ECO:0007669"/>
    <property type="project" value="UniProtKB-KW"/>
</dbReference>
<dbReference type="GO" id="GO:0061630">
    <property type="term" value="F:ubiquitin protein ligase activity"/>
    <property type="evidence" value="ECO:0007669"/>
    <property type="project" value="UniProtKB-EC"/>
</dbReference>
<evidence type="ECO:0000256" key="2">
    <source>
        <dbReference type="ARBA" id="ARBA00012483"/>
    </source>
</evidence>
<evidence type="ECO:0000256" key="1">
    <source>
        <dbReference type="ARBA" id="ARBA00000900"/>
    </source>
</evidence>
<dbReference type="AlphaFoldDB" id="A0A5N5HCJ5"/>
<sequence length="91" mass="10101">MEAVSGDYRSSQSRRKPASKAIVEALDAFIKTDGVNYGTDIEFCVVCLEKVLSGEQVTPLPCSHMFHAQCVVEWFKSGHPCLVCRFECPTD</sequence>
<evidence type="ECO:0000313" key="8">
    <source>
        <dbReference type="EMBL" id="KAB2623862.1"/>
    </source>
</evidence>
<keyword evidence="4 6" id="KW-0863">Zinc-finger</keyword>
<feature type="domain" description="RING-type" evidence="7">
    <location>
        <begin position="44"/>
        <end position="85"/>
    </location>
</feature>
<protein>
    <recommendedName>
        <fullName evidence="2">RING-type E3 ubiquitin transferase</fullName>
        <ecNumber evidence="2">2.3.2.27</ecNumber>
    </recommendedName>
</protein>
<keyword evidence="5" id="KW-0862">Zinc</keyword>
<dbReference type="SUPFAM" id="SSF57850">
    <property type="entry name" value="RING/U-box"/>
    <property type="match status" value="1"/>
</dbReference>
<dbReference type="GO" id="GO:0016567">
    <property type="term" value="P:protein ubiquitination"/>
    <property type="evidence" value="ECO:0007669"/>
    <property type="project" value="TreeGrafter"/>
</dbReference>
<evidence type="ECO:0000256" key="4">
    <source>
        <dbReference type="ARBA" id="ARBA00022771"/>
    </source>
</evidence>
<dbReference type="InterPro" id="IPR001841">
    <property type="entry name" value="Znf_RING"/>
</dbReference>
<accession>A0A5N5HCJ5</accession>
<reference evidence="8 9" key="2">
    <citation type="submission" date="2019-11" db="EMBL/GenBank/DDBJ databases">
        <title>A de novo genome assembly of a pear dwarfing rootstock.</title>
        <authorList>
            <person name="Wang F."/>
            <person name="Wang J."/>
            <person name="Li S."/>
            <person name="Zhang Y."/>
            <person name="Fang M."/>
            <person name="Ma L."/>
            <person name="Zhao Y."/>
            <person name="Jiang S."/>
        </authorList>
    </citation>
    <scope>NUCLEOTIDE SEQUENCE [LARGE SCALE GENOMIC DNA]</scope>
    <source>
        <strain evidence="8">S2</strain>
        <tissue evidence="8">Leaf</tissue>
    </source>
</reference>
<comment type="caution">
    <text evidence="8">The sequence shown here is derived from an EMBL/GenBank/DDBJ whole genome shotgun (WGS) entry which is preliminary data.</text>
</comment>
<dbReference type="EMBL" id="SMOL01000167">
    <property type="protein sequence ID" value="KAB2623862.1"/>
    <property type="molecule type" value="Genomic_DNA"/>
</dbReference>
<gene>
    <name evidence="8" type="ORF">D8674_041449</name>
</gene>
<dbReference type="PANTHER" id="PTHR15710">
    <property type="entry name" value="E3 UBIQUITIN-PROTEIN LIGASE PRAJA"/>
    <property type="match status" value="1"/>
</dbReference>
<evidence type="ECO:0000256" key="3">
    <source>
        <dbReference type="ARBA" id="ARBA00022723"/>
    </source>
</evidence>
<dbReference type="GO" id="GO:0005737">
    <property type="term" value="C:cytoplasm"/>
    <property type="evidence" value="ECO:0007669"/>
    <property type="project" value="TreeGrafter"/>
</dbReference>
<dbReference type="EC" id="2.3.2.27" evidence="2"/>
<dbReference type="OrthoDB" id="1916372at2759"/>
<evidence type="ECO:0000259" key="7">
    <source>
        <dbReference type="PROSITE" id="PS50089"/>
    </source>
</evidence>
<dbReference type="PROSITE" id="PS50089">
    <property type="entry name" value="ZF_RING_2"/>
    <property type="match status" value="1"/>
</dbReference>
<comment type="catalytic activity">
    <reaction evidence="1">
        <text>S-ubiquitinyl-[E2 ubiquitin-conjugating enzyme]-L-cysteine + [acceptor protein]-L-lysine = [E2 ubiquitin-conjugating enzyme]-L-cysteine + N(6)-ubiquitinyl-[acceptor protein]-L-lysine.</text>
        <dbReference type="EC" id="2.3.2.27"/>
    </reaction>
</comment>